<dbReference type="GO" id="GO:0008270">
    <property type="term" value="F:zinc ion binding"/>
    <property type="evidence" value="ECO:0007669"/>
    <property type="project" value="UniProtKB-KW"/>
</dbReference>
<name>A0A4P9YIZ0_ROZAC</name>
<feature type="domain" description="C2H2-type" evidence="12">
    <location>
        <begin position="64"/>
        <end position="91"/>
    </location>
</feature>
<accession>A0A4P9YIZ0</accession>
<evidence type="ECO:0000313" key="13">
    <source>
        <dbReference type="EMBL" id="RKP19536.1"/>
    </source>
</evidence>
<evidence type="ECO:0000256" key="8">
    <source>
        <dbReference type="ARBA" id="ARBA00023163"/>
    </source>
</evidence>
<dbReference type="AlphaFoldDB" id="A0A4P9YIZ0"/>
<keyword evidence="5" id="KW-0862">Zinc</keyword>
<dbReference type="InterPro" id="IPR036236">
    <property type="entry name" value="Znf_C2H2_sf"/>
</dbReference>
<dbReference type="SUPFAM" id="SSF57667">
    <property type="entry name" value="beta-beta-alpha zinc fingers"/>
    <property type="match status" value="2"/>
</dbReference>
<evidence type="ECO:0000256" key="7">
    <source>
        <dbReference type="ARBA" id="ARBA00023125"/>
    </source>
</evidence>
<evidence type="ECO:0000256" key="5">
    <source>
        <dbReference type="ARBA" id="ARBA00022833"/>
    </source>
</evidence>
<dbReference type="EMBL" id="ML005206">
    <property type="protein sequence ID" value="RKP19536.1"/>
    <property type="molecule type" value="Genomic_DNA"/>
</dbReference>
<keyword evidence="2" id="KW-0479">Metal-binding</keyword>
<evidence type="ECO:0000256" key="1">
    <source>
        <dbReference type="ARBA" id="ARBA00004123"/>
    </source>
</evidence>
<gene>
    <name evidence="13" type="ORF">ROZALSC1DRAFT_22203</name>
</gene>
<dbReference type="PANTHER" id="PTHR46179:SF13">
    <property type="entry name" value="C2H2-TYPE DOMAIN-CONTAINING PROTEIN"/>
    <property type="match status" value="1"/>
</dbReference>
<dbReference type="InterPro" id="IPR013087">
    <property type="entry name" value="Znf_C2H2_type"/>
</dbReference>
<dbReference type="InterPro" id="IPR051061">
    <property type="entry name" value="Zinc_finger_trans_reg"/>
</dbReference>
<protein>
    <recommendedName>
        <fullName evidence="12">C2H2-type domain-containing protein</fullName>
    </recommendedName>
</protein>
<feature type="domain" description="C2H2-type" evidence="12">
    <location>
        <begin position="208"/>
        <end position="231"/>
    </location>
</feature>
<dbReference type="GO" id="GO:0006357">
    <property type="term" value="P:regulation of transcription by RNA polymerase II"/>
    <property type="evidence" value="ECO:0007669"/>
    <property type="project" value="TreeGrafter"/>
</dbReference>
<evidence type="ECO:0000256" key="3">
    <source>
        <dbReference type="ARBA" id="ARBA00022737"/>
    </source>
</evidence>
<dbReference type="Proteomes" id="UP000281549">
    <property type="component" value="Unassembled WGS sequence"/>
</dbReference>
<evidence type="ECO:0000256" key="4">
    <source>
        <dbReference type="ARBA" id="ARBA00022771"/>
    </source>
</evidence>
<feature type="non-terminal residue" evidence="13">
    <location>
        <position position="1"/>
    </location>
</feature>
<feature type="domain" description="C2H2-type" evidence="12">
    <location>
        <begin position="180"/>
        <end position="210"/>
    </location>
</feature>
<dbReference type="GO" id="GO:0005634">
    <property type="term" value="C:nucleus"/>
    <property type="evidence" value="ECO:0007669"/>
    <property type="project" value="UniProtKB-SubCell"/>
</dbReference>
<dbReference type="GO" id="GO:0003677">
    <property type="term" value="F:DNA binding"/>
    <property type="evidence" value="ECO:0007669"/>
    <property type="project" value="UniProtKB-KW"/>
</dbReference>
<organism evidence="13 14">
    <name type="scientific">Rozella allomycis (strain CSF55)</name>
    <dbReference type="NCBI Taxonomy" id="988480"/>
    <lineage>
        <taxon>Eukaryota</taxon>
        <taxon>Fungi</taxon>
        <taxon>Fungi incertae sedis</taxon>
        <taxon>Cryptomycota</taxon>
        <taxon>Cryptomycota incertae sedis</taxon>
        <taxon>Rozella</taxon>
    </lineage>
</organism>
<reference evidence="14" key="1">
    <citation type="journal article" date="2018" name="Nat. Microbiol.">
        <title>Leveraging single-cell genomics to expand the fungal tree of life.</title>
        <authorList>
            <person name="Ahrendt S.R."/>
            <person name="Quandt C.A."/>
            <person name="Ciobanu D."/>
            <person name="Clum A."/>
            <person name="Salamov A."/>
            <person name="Andreopoulos B."/>
            <person name="Cheng J.F."/>
            <person name="Woyke T."/>
            <person name="Pelin A."/>
            <person name="Henrissat B."/>
            <person name="Reynolds N.K."/>
            <person name="Benny G.L."/>
            <person name="Smith M.E."/>
            <person name="James T.Y."/>
            <person name="Grigoriev I.V."/>
        </authorList>
    </citation>
    <scope>NUCLEOTIDE SEQUENCE [LARGE SCALE GENOMIC DNA]</scope>
    <source>
        <strain evidence="14">CSF55</strain>
    </source>
</reference>
<evidence type="ECO:0000256" key="11">
    <source>
        <dbReference type="SAM" id="MobiDB-lite"/>
    </source>
</evidence>
<evidence type="ECO:0000259" key="12">
    <source>
        <dbReference type="PROSITE" id="PS50157"/>
    </source>
</evidence>
<keyword evidence="7" id="KW-0238">DNA-binding</keyword>
<evidence type="ECO:0000256" key="9">
    <source>
        <dbReference type="ARBA" id="ARBA00023242"/>
    </source>
</evidence>
<keyword evidence="4 10" id="KW-0863">Zinc-finger</keyword>
<keyword evidence="3" id="KW-0677">Repeat</keyword>
<dbReference type="PROSITE" id="PS00028">
    <property type="entry name" value="ZINC_FINGER_C2H2_1"/>
    <property type="match status" value="4"/>
</dbReference>
<evidence type="ECO:0000256" key="10">
    <source>
        <dbReference type="PROSITE-ProRule" id="PRU00042"/>
    </source>
</evidence>
<dbReference type="Gene3D" id="3.30.160.60">
    <property type="entry name" value="Classic Zinc Finger"/>
    <property type="match status" value="5"/>
</dbReference>
<keyword evidence="6" id="KW-0805">Transcription regulation</keyword>
<dbReference type="FunFam" id="3.30.160.60:FF:000624">
    <property type="entry name" value="zinc finger protein 697"/>
    <property type="match status" value="1"/>
</dbReference>
<sequence length="302" mass="36736">INLRFRHAGNFHRSIKIGFSKEQQERKSYCWDYYKKLQFQRYRNPLDHMWLFTFNSGLAMKTSFICEYCQKSFNRNQKLQDHLNIHTGERPYKCEKCGKTYTRQAHLHRHMMGSHSDEKMYVCECGLRYKHAYHLKRHQVTHIDPFPYKCEHEGCKLEFKRKNQLKVHLKIHEKVKTPSFRCGLGDCSLLFSSYALLLDHRKKFHSNLECDKCQKKFSSRKTLRQHLKEQHGQIVQYKCPEESCQQVFKRVFGTRFAIFVLKRSAINIFWRDIEEAISRLQKKRRKRKKPRRKNKKQRRTAR</sequence>
<feature type="domain" description="C2H2-type" evidence="12">
    <location>
        <begin position="148"/>
        <end position="177"/>
    </location>
</feature>
<dbReference type="PANTHER" id="PTHR46179">
    <property type="entry name" value="ZINC FINGER PROTEIN"/>
    <property type="match status" value="1"/>
</dbReference>
<feature type="region of interest" description="Disordered" evidence="11">
    <location>
        <begin position="281"/>
        <end position="302"/>
    </location>
</feature>
<dbReference type="FunFam" id="3.30.160.60:FF:001450">
    <property type="entry name" value="zinc finger protein 774"/>
    <property type="match status" value="1"/>
</dbReference>
<evidence type="ECO:0000256" key="6">
    <source>
        <dbReference type="ARBA" id="ARBA00023015"/>
    </source>
</evidence>
<proteinExistence type="predicted"/>
<dbReference type="SMART" id="SM00355">
    <property type="entry name" value="ZnF_C2H2"/>
    <property type="match status" value="6"/>
</dbReference>
<dbReference type="Pfam" id="PF00096">
    <property type="entry name" value="zf-C2H2"/>
    <property type="match status" value="3"/>
</dbReference>
<dbReference type="PROSITE" id="PS50157">
    <property type="entry name" value="ZINC_FINGER_C2H2_2"/>
    <property type="match status" value="5"/>
</dbReference>
<evidence type="ECO:0000256" key="2">
    <source>
        <dbReference type="ARBA" id="ARBA00022723"/>
    </source>
</evidence>
<comment type="subcellular location">
    <subcellularLocation>
        <location evidence="1">Nucleus</location>
    </subcellularLocation>
</comment>
<feature type="domain" description="C2H2-type" evidence="12">
    <location>
        <begin position="92"/>
        <end position="120"/>
    </location>
</feature>
<evidence type="ECO:0000313" key="14">
    <source>
        <dbReference type="Proteomes" id="UP000281549"/>
    </source>
</evidence>
<keyword evidence="9" id="KW-0539">Nucleus</keyword>
<dbReference type="Pfam" id="PF13894">
    <property type="entry name" value="zf-C2H2_4"/>
    <property type="match status" value="1"/>
</dbReference>
<keyword evidence="8" id="KW-0804">Transcription</keyword>